<dbReference type="EMBL" id="PKPP01000400">
    <property type="protein sequence ID" value="PWA93262.1"/>
    <property type="molecule type" value="Genomic_DNA"/>
</dbReference>
<proteinExistence type="predicted"/>
<comment type="caution">
    <text evidence="1">The sequence shown here is derived from an EMBL/GenBank/DDBJ whole genome shotgun (WGS) entry which is preliminary data.</text>
</comment>
<protein>
    <submittedName>
        <fullName evidence="1">Uncharacterized protein</fullName>
    </submittedName>
</protein>
<reference evidence="1 2" key="1">
    <citation type="journal article" date="2018" name="Mol. Plant">
        <title>The genome of Artemisia annua provides insight into the evolution of Asteraceae family and artemisinin biosynthesis.</title>
        <authorList>
            <person name="Shen Q."/>
            <person name="Zhang L."/>
            <person name="Liao Z."/>
            <person name="Wang S."/>
            <person name="Yan T."/>
            <person name="Shi P."/>
            <person name="Liu M."/>
            <person name="Fu X."/>
            <person name="Pan Q."/>
            <person name="Wang Y."/>
            <person name="Lv Z."/>
            <person name="Lu X."/>
            <person name="Zhang F."/>
            <person name="Jiang W."/>
            <person name="Ma Y."/>
            <person name="Chen M."/>
            <person name="Hao X."/>
            <person name="Li L."/>
            <person name="Tang Y."/>
            <person name="Lv G."/>
            <person name="Zhou Y."/>
            <person name="Sun X."/>
            <person name="Brodelius P.E."/>
            <person name="Rose J.K.C."/>
            <person name="Tang K."/>
        </authorList>
    </citation>
    <scope>NUCLEOTIDE SEQUENCE [LARGE SCALE GENOMIC DNA]</scope>
    <source>
        <strain evidence="2">cv. Huhao1</strain>
        <tissue evidence="1">Leaf</tissue>
    </source>
</reference>
<dbReference type="AlphaFoldDB" id="A0A2U1Q5P7"/>
<gene>
    <name evidence="1" type="ORF">CTI12_AA072450</name>
</gene>
<dbReference type="Proteomes" id="UP000245207">
    <property type="component" value="Unassembled WGS sequence"/>
</dbReference>
<keyword evidence="2" id="KW-1185">Reference proteome</keyword>
<accession>A0A2U1Q5P7</accession>
<organism evidence="1 2">
    <name type="scientific">Artemisia annua</name>
    <name type="common">Sweet wormwood</name>
    <dbReference type="NCBI Taxonomy" id="35608"/>
    <lineage>
        <taxon>Eukaryota</taxon>
        <taxon>Viridiplantae</taxon>
        <taxon>Streptophyta</taxon>
        <taxon>Embryophyta</taxon>
        <taxon>Tracheophyta</taxon>
        <taxon>Spermatophyta</taxon>
        <taxon>Magnoliopsida</taxon>
        <taxon>eudicotyledons</taxon>
        <taxon>Gunneridae</taxon>
        <taxon>Pentapetalae</taxon>
        <taxon>asterids</taxon>
        <taxon>campanulids</taxon>
        <taxon>Asterales</taxon>
        <taxon>Asteraceae</taxon>
        <taxon>Asteroideae</taxon>
        <taxon>Anthemideae</taxon>
        <taxon>Artemisiinae</taxon>
        <taxon>Artemisia</taxon>
    </lineage>
</organism>
<evidence type="ECO:0000313" key="2">
    <source>
        <dbReference type="Proteomes" id="UP000245207"/>
    </source>
</evidence>
<evidence type="ECO:0000313" key="1">
    <source>
        <dbReference type="EMBL" id="PWA93262.1"/>
    </source>
</evidence>
<name>A0A2U1Q5P7_ARTAN</name>
<sequence length="82" mass="9027">MKVNLTDDVESIPESTRYRLAVDSHINDQGQVGTSNKHALDKRKSYIDSAADVYSFVYHLIVVCVSEVCSGSADLSECSQET</sequence>